<gene>
    <name evidence="2" type="ORF">EXU32_05885</name>
</gene>
<dbReference type="InterPro" id="IPR001173">
    <property type="entry name" value="Glyco_trans_2-like"/>
</dbReference>
<keyword evidence="3" id="KW-1185">Reference proteome</keyword>
<dbReference type="AlphaFoldDB" id="A0A4P6MVJ3"/>
<protein>
    <submittedName>
        <fullName evidence="2">Glycosyltransferase family 2 protein</fullName>
    </submittedName>
</protein>
<dbReference type="GO" id="GO:0016740">
    <property type="term" value="F:transferase activity"/>
    <property type="evidence" value="ECO:0007669"/>
    <property type="project" value="UniProtKB-KW"/>
</dbReference>
<dbReference type="RefSeq" id="WP_130629057.1">
    <property type="nucleotide sequence ID" value="NZ_CP036164.1"/>
</dbReference>
<dbReference type="OrthoDB" id="5243838at2"/>
<dbReference type="PANTHER" id="PTHR43630">
    <property type="entry name" value="POLY-BETA-1,6-N-ACETYL-D-GLUCOSAMINE SYNTHASE"/>
    <property type="match status" value="1"/>
</dbReference>
<sequence length="280" mass="30827">MTGADRDAERATVTVVVPTRNNIRTIEACLRSVAEQTHPGVELLVVDNHSSDGTPQVAERFADRVITAGPERSAQRNTGIEAARSEWVLWLDSDMVLPPRTIALALDTARATGATGIALPERTIGEGFWTACRALERECYLDDPWLHNPRLVRRDYLLGDGTFHTDMSGPEDADLRMKMRSSGAGIELAPIIIDHDEGRLTVRDVMSKRYYYGRSIPAFAEQHEGAVGAQGKAVLRSYLRNHRRLLGDPAHAIGMVALRAMEAGGYAMGARRGRKDRTTP</sequence>
<dbReference type="KEGG" id="jli:EXU32_05885"/>
<organism evidence="2 3">
    <name type="scientific">Janibacter limosus</name>
    <dbReference type="NCBI Taxonomy" id="53458"/>
    <lineage>
        <taxon>Bacteria</taxon>
        <taxon>Bacillati</taxon>
        <taxon>Actinomycetota</taxon>
        <taxon>Actinomycetes</taxon>
        <taxon>Micrococcales</taxon>
        <taxon>Intrasporangiaceae</taxon>
        <taxon>Janibacter</taxon>
    </lineage>
</organism>
<reference evidence="2 3" key="1">
    <citation type="submission" date="2019-02" db="EMBL/GenBank/DDBJ databases">
        <title>Genomic data mining of an Antarctic deep-sea actinobacterium, Janibacterlimosus P3-3-X1.</title>
        <authorList>
            <person name="Liao L."/>
            <person name="Chen B."/>
        </authorList>
    </citation>
    <scope>NUCLEOTIDE SEQUENCE [LARGE SCALE GENOMIC DNA]</scope>
    <source>
        <strain evidence="2 3">P3-3-X1</strain>
    </source>
</reference>
<dbReference type="InterPro" id="IPR029044">
    <property type="entry name" value="Nucleotide-diphossugar_trans"/>
</dbReference>
<proteinExistence type="predicted"/>
<dbReference type="Proteomes" id="UP000290408">
    <property type="component" value="Chromosome"/>
</dbReference>
<dbReference type="Pfam" id="PF00535">
    <property type="entry name" value="Glycos_transf_2"/>
    <property type="match status" value="1"/>
</dbReference>
<dbReference type="EMBL" id="CP036164">
    <property type="protein sequence ID" value="QBF45827.1"/>
    <property type="molecule type" value="Genomic_DNA"/>
</dbReference>
<evidence type="ECO:0000313" key="3">
    <source>
        <dbReference type="Proteomes" id="UP000290408"/>
    </source>
</evidence>
<dbReference type="PANTHER" id="PTHR43630:SF2">
    <property type="entry name" value="GLYCOSYLTRANSFERASE"/>
    <property type="match status" value="1"/>
</dbReference>
<evidence type="ECO:0000313" key="2">
    <source>
        <dbReference type="EMBL" id="QBF45827.1"/>
    </source>
</evidence>
<dbReference type="SUPFAM" id="SSF53448">
    <property type="entry name" value="Nucleotide-diphospho-sugar transferases"/>
    <property type="match status" value="1"/>
</dbReference>
<accession>A0A4P6MVJ3</accession>
<keyword evidence="2" id="KW-0808">Transferase</keyword>
<feature type="domain" description="Glycosyltransferase 2-like" evidence="1">
    <location>
        <begin position="14"/>
        <end position="119"/>
    </location>
</feature>
<dbReference type="STRING" id="1216970.GCA_001570985_00067"/>
<name>A0A4P6MVJ3_9MICO</name>
<dbReference type="CDD" id="cd00761">
    <property type="entry name" value="Glyco_tranf_GTA_type"/>
    <property type="match status" value="1"/>
</dbReference>
<dbReference type="Gene3D" id="3.90.550.10">
    <property type="entry name" value="Spore Coat Polysaccharide Biosynthesis Protein SpsA, Chain A"/>
    <property type="match status" value="1"/>
</dbReference>
<evidence type="ECO:0000259" key="1">
    <source>
        <dbReference type="Pfam" id="PF00535"/>
    </source>
</evidence>